<dbReference type="EMBL" id="CP080467">
    <property type="protein sequence ID" value="UNO49398.1"/>
    <property type="molecule type" value="Genomic_DNA"/>
</dbReference>
<keyword evidence="2" id="KW-1185">Reference proteome</keyword>
<dbReference type="KEGG" id="aaco:K1I37_02245"/>
<dbReference type="RefSeq" id="WP_021295096.1">
    <property type="nucleotide sequence ID" value="NZ_AURB01000038.1"/>
</dbReference>
<dbReference type="Pfam" id="PF07849">
    <property type="entry name" value="DUF1641"/>
    <property type="match status" value="1"/>
</dbReference>
<evidence type="ECO:0000313" key="1">
    <source>
        <dbReference type="EMBL" id="UNO49398.1"/>
    </source>
</evidence>
<organism evidence="1 2">
    <name type="scientific">Alicyclobacillus acidoterrestris (strain ATCC 49025 / DSM 3922 / CIP 106132 / NCIMB 13137 / GD3B)</name>
    <dbReference type="NCBI Taxonomy" id="1356854"/>
    <lineage>
        <taxon>Bacteria</taxon>
        <taxon>Bacillati</taxon>
        <taxon>Bacillota</taxon>
        <taxon>Bacilli</taxon>
        <taxon>Bacillales</taxon>
        <taxon>Alicyclobacillaceae</taxon>
        <taxon>Alicyclobacillus</taxon>
    </lineage>
</organism>
<dbReference type="AlphaFoldDB" id="T0DN26"/>
<accession>T0DN26</accession>
<sequence>MAQPTTKIKRIEITEQDEKRRSLQELQESVADHQEALQSLLTLIQDLESSGVLEILHALLNSKEKVASIALEQILKPSVLNTIKNAMTAMGVVSKIDPEQLGVLMEAFIAGLHQGQKSLESNQRVSMFNLVKAFRDPGVNRALTFMLGLLQGLGQKL</sequence>
<evidence type="ECO:0000313" key="2">
    <source>
        <dbReference type="Proteomes" id="UP000829401"/>
    </source>
</evidence>
<dbReference type="STRING" id="1356854.N007_19670"/>
<dbReference type="eggNOG" id="COG2427">
    <property type="taxonomic scope" value="Bacteria"/>
</dbReference>
<dbReference type="Proteomes" id="UP000829401">
    <property type="component" value="Chromosome"/>
</dbReference>
<accession>A0A9E6ZHZ1</accession>
<reference evidence="2" key="1">
    <citation type="journal article" date="2022" name="G3 (Bethesda)">
        <title>Unveiling the complete genome sequence of Alicyclobacillus acidoterrestris DSM 3922T, a taint-producing strain.</title>
        <authorList>
            <person name="Leonardo I.C."/>
            <person name="Barreto Crespo M.T."/>
            <person name="Gaspar F.B."/>
        </authorList>
    </citation>
    <scope>NUCLEOTIDE SEQUENCE [LARGE SCALE GENOMIC DNA]</scope>
    <source>
        <strain evidence="2">DSM 3922</strain>
    </source>
</reference>
<dbReference type="OrthoDB" id="147801at2"/>
<name>T0DN26_ALIAG</name>
<gene>
    <name evidence="1" type="ORF">K1I37_02245</name>
</gene>
<dbReference type="PANTHER" id="PTHR38433:SF1">
    <property type="entry name" value="DUF1641 DOMAIN-CONTAINING PROTEIN"/>
    <property type="match status" value="1"/>
</dbReference>
<dbReference type="InterPro" id="IPR012440">
    <property type="entry name" value="DUF1641"/>
</dbReference>
<dbReference type="PANTHER" id="PTHR38433">
    <property type="match status" value="1"/>
</dbReference>
<proteinExistence type="predicted"/>
<protein>
    <submittedName>
        <fullName evidence="1">DUF1641 domain-containing protein</fullName>
    </submittedName>
</protein>